<keyword evidence="2" id="KW-0812">Transmembrane</keyword>
<name>B1WXB6_CROS5</name>
<evidence type="ECO:0000256" key="2">
    <source>
        <dbReference type="SAM" id="Phobius"/>
    </source>
</evidence>
<dbReference type="RefSeq" id="WP_009544315.1">
    <property type="nucleotide sequence ID" value="NC_010546.1"/>
</dbReference>
<evidence type="ECO:0000313" key="3">
    <source>
        <dbReference type="EMBL" id="ACB50860.1"/>
    </source>
</evidence>
<keyword evidence="2" id="KW-1133">Transmembrane helix</keyword>
<dbReference type="KEGG" id="cyt:cce_1510"/>
<feature type="region of interest" description="Disordered" evidence="1">
    <location>
        <begin position="1"/>
        <end position="33"/>
    </location>
</feature>
<proteinExistence type="predicted"/>
<dbReference type="AlphaFoldDB" id="B1WXB6"/>
<sequence length="105" mass="12199">MKDSNEPRKTHHKRQDNFQQAVKDKANRKMTARKEGDRTIWYGLGMFGIVGWSVAIPTLIGIAVGVWLDLKLNDPYSWTLMMLFLGVIIGCLNAWYWIQRESQDE</sequence>
<evidence type="ECO:0000256" key="1">
    <source>
        <dbReference type="SAM" id="MobiDB-lite"/>
    </source>
</evidence>
<keyword evidence="4" id="KW-1185">Reference proteome</keyword>
<protein>
    <submittedName>
        <fullName evidence="3">F0F1-ATPase subunit</fullName>
    </submittedName>
</protein>
<feature type="compositionally biased region" description="Basic and acidic residues" evidence="1">
    <location>
        <begin position="22"/>
        <end position="33"/>
    </location>
</feature>
<reference evidence="3 4" key="1">
    <citation type="journal article" date="2008" name="Proc. Natl. Acad. Sci. U.S.A.">
        <title>The genome of Cyanothece 51142, a unicellular diazotrophic cyanobacterium important in the marine nitrogen cycle.</title>
        <authorList>
            <person name="Welsh E.A."/>
            <person name="Liberton M."/>
            <person name="Stoeckel J."/>
            <person name="Loh T."/>
            <person name="Elvitigala T."/>
            <person name="Wang C."/>
            <person name="Wollam A."/>
            <person name="Fulton R.S."/>
            <person name="Clifton S.W."/>
            <person name="Jacobs J.M."/>
            <person name="Aurora R."/>
            <person name="Ghosh B.K."/>
            <person name="Sherman L.A."/>
            <person name="Smith R.D."/>
            <person name="Wilson R.K."/>
            <person name="Pakrasi H.B."/>
        </authorList>
    </citation>
    <scope>NUCLEOTIDE SEQUENCE [LARGE SCALE GENOMIC DNA]</scope>
    <source>
        <strain evidence="4">ATCC 51142 / BH68</strain>
    </source>
</reference>
<dbReference type="NCBIfam" id="TIGR02230">
    <property type="entry name" value="ATPase_gene1"/>
    <property type="match status" value="1"/>
</dbReference>
<dbReference type="HOGENOM" id="CLU_137927_3_0_3"/>
<dbReference type="eggNOG" id="ENOG5032RTR">
    <property type="taxonomic scope" value="Bacteria"/>
</dbReference>
<gene>
    <name evidence="3" type="ordered locus">cce_1510</name>
</gene>
<keyword evidence="2" id="KW-0472">Membrane</keyword>
<dbReference type="Proteomes" id="UP000001203">
    <property type="component" value="Chromosome circular"/>
</dbReference>
<organism evidence="3 4">
    <name type="scientific">Crocosphaera subtropica (strain ATCC 51142 / BH68)</name>
    <name type="common">Cyanothece sp. (strain ATCC 51142)</name>
    <dbReference type="NCBI Taxonomy" id="43989"/>
    <lineage>
        <taxon>Bacteria</taxon>
        <taxon>Bacillati</taxon>
        <taxon>Cyanobacteriota</taxon>
        <taxon>Cyanophyceae</taxon>
        <taxon>Oscillatoriophycideae</taxon>
        <taxon>Chroococcales</taxon>
        <taxon>Aphanothecaceae</taxon>
        <taxon>Crocosphaera</taxon>
        <taxon>Crocosphaera subtropica</taxon>
    </lineage>
</organism>
<accession>B1WXB6</accession>
<dbReference type="InterPro" id="IPR032820">
    <property type="entry name" value="ATPase_put"/>
</dbReference>
<dbReference type="STRING" id="43989.cce_1510"/>
<dbReference type="Pfam" id="PF09527">
    <property type="entry name" value="ATPase_gene1"/>
    <property type="match status" value="1"/>
</dbReference>
<dbReference type="OrthoDB" id="466056at2"/>
<dbReference type="EMBL" id="CP000806">
    <property type="protein sequence ID" value="ACB50860.1"/>
    <property type="molecule type" value="Genomic_DNA"/>
</dbReference>
<dbReference type="InterPro" id="IPR011744">
    <property type="entry name" value="ATPase_gene1"/>
</dbReference>
<feature type="transmembrane region" description="Helical" evidence="2">
    <location>
        <begin position="76"/>
        <end position="98"/>
    </location>
</feature>
<feature type="transmembrane region" description="Helical" evidence="2">
    <location>
        <begin position="39"/>
        <end position="64"/>
    </location>
</feature>
<evidence type="ECO:0000313" key="4">
    <source>
        <dbReference type="Proteomes" id="UP000001203"/>
    </source>
</evidence>